<dbReference type="HOGENOM" id="CLU_2599472_0_0_7"/>
<comment type="caution">
    <text evidence="2">The sequence shown here is derived from an EMBL/GenBank/DDBJ whole genome shotgun (WGS) entry which is preliminary data.</text>
</comment>
<evidence type="ECO:0000256" key="1">
    <source>
        <dbReference type="SAM" id="Phobius"/>
    </source>
</evidence>
<evidence type="ECO:0000313" key="3">
    <source>
        <dbReference type="Proteomes" id="UP000019141"/>
    </source>
</evidence>
<sequence length="79" mass="9012">MTGVIMWRGWQSTCGQRLFPIRLSFKIATMTIGTMLAINCLASRNLFGIRRICRVRRRVRAGNGERNHQSDASMNPCVK</sequence>
<keyword evidence="1" id="KW-0472">Membrane</keyword>
<organism evidence="2 3">
    <name type="scientific">Entotheonella factor</name>
    <dbReference type="NCBI Taxonomy" id="1429438"/>
    <lineage>
        <taxon>Bacteria</taxon>
        <taxon>Pseudomonadati</taxon>
        <taxon>Nitrospinota/Tectimicrobiota group</taxon>
        <taxon>Candidatus Tectimicrobiota</taxon>
        <taxon>Candidatus Entotheonellia</taxon>
        <taxon>Candidatus Entotheonellales</taxon>
        <taxon>Candidatus Entotheonellaceae</taxon>
        <taxon>Candidatus Entotheonella</taxon>
    </lineage>
</organism>
<proteinExistence type="predicted"/>
<dbReference type="EMBL" id="AZHW01001568">
    <property type="protein sequence ID" value="ETW92256.1"/>
    <property type="molecule type" value="Genomic_DNA"/>
</dbReference>
<keyword evidence="3" id="KW-1185">Reference proteome</keyword>
<reference evidence="2 3" key="1">
    <citation type="journal article" date="2014" name="Nature">
        <title>An environmental bacterial taxon with a large and distinct metabolic repertoire.</title>
        <authorList>
            <person name="Wilson M.C."/>
            <person name="Mori T."/>
            <person name="Ruckert C."/>
            <person name="Uria A.R."/>
            <person name="Helf M.J."/>
            <person name="Takada K."/>
            <person name="Gernert C."/>
            <person name="Steffens U.A."/>
            <person name="Heycke N."/>
            <person name="Schmitt S."/>
            <person name="Rinke C."/>
            <person name="Helfrich E.J."/>
            <person name="Brachmann A.O."/>
            <person name="Gurgui C."/>
            <person name="Wakimoto T."/>
            <person name="Kracht M."/>
            <person name="Crusemann M."/>
            <person name="Hentschel U."/>
            <person name="Abe I."/>
            <person name="Matsunaga S."/>
            <person name="Kalinowski J."/>
            <person name="Takeyama H."/>
            <person name="Piel J."/>
        </authorList>
    </citation>
    <scope>NUCLEOTIDE SEQUENCE [LARGE SCALE GENOMIC DNA]</scope>
    <source>
        <strain evidence="3">TSY1</strain>
    </source>
</reference>
<accession>W4L4K6</accession>
<keyword evidence="1" id="KW-1133">Transmembrane helix</keyword>
<keyword evidence="1" id="KW-0812">Transmembrane</keyword>
<dbReference type="AlphaFoldDB" id="W4L4K6"/>
<evidence type="ECO:0000313" key="2">
    <source>
        <dbReference type="EMBL" id="ETW92256.1"/>
    </source>
</evidence>
<feature type="transmembrane region" description="Helical" evidence="1">
    <location>
        <begin position="27"/>
        <end position="47"/>
    </location>
</feature>
<dbReference type="Proteomes" id="UP000019141">
    <property type="component" value="Unassembled WGS sequence"/>
</dbReference>
<name>W4L4K6_ENTF1</name>
<gene>
    <name evidence="2" type="ORF">ETSY1_44450</name>
</gene>
<protein>
    <submittedName>
        <fullName evidence="2">Uncharacterized protein</fullName>
    </submittedName>
</protein>